<dbReference type="Proteomes" id="UP000053676">
    <property type="component" value="Unassembled WGS sequence"/>
</dbReference>
<reference evidence="2" key="1">
    <citation type="journal article" date="2014" name="Nat. Genet.">
        <title>Genome of the human hookworm Necator americanus.</title>
        <authorList>
            <person name="Tang Y.T."/>
            <person name="Gao X."/>
            <person name="Rosa B.A."/>
            <person name="Abubucker S."/>
            <person name="Hallsworth-Pepin K."/>
            <person name="Martin J."/>
            <person name="Tyagi R."/>
            <person name="Heizer E."/>
            <person name="Zhang X."/>
            <person name="Bhonagiri-Palsikar V."/>
            <person name="Minx P."/>
            <person name="Warren W.C."/>
            <person name="Wang Q."/>
            <person name="Zhan B."/>
            <person name="Hotez P.J."/>
            <person name="Sternberg P.W."/>
            <person name="Dougall A."/>
            <person name="Gaze S.T."/>
            <person name="Mulvenna J."/>
            <person name="Sotillo J."/>
            <person name="Ranganathan S."/>
            <person name="Rabelo E.M."/>
            <person name="Wilson R.K."/>
            <person name="Felgner P.L."/>
            <person name="Bethony J."/>
            <person name="Hawdon J.M."/>
            <person name="Gasser R.B."/>
            <person name="Loukas A."/>
            <person name="Mitreva M."/>
        </authorList>
    </citation>
    <scope>NUCLEOTIDE SEQUENCE [LARGE SCALE GENOMIC DNA]</scope>
</reference>
<protein>
    <submittedName>
        <fullName evidence="1">Uncharacterized protein</fullName>
    </submittedName>
</protein>
<sequence>MITLLEDTSPKYKRAPWISLIGLLTVARLLGASPDDAGTDRGPDTTLRLVRDAGGFRGLTPC</sequence>
<accession>W2TQT2</accession>
<evidence type="ECO:0000313" key="1">
    <source>
        <dbReference type="EMBL" id="ETN83481.1"/>
    </source>
</evidence>
<dbReference type="EMBL" id="KI658196">
    <property type="protein sequence ID" value="ETN83481.1"/>
    <property type="molecule type" value="Genomic_DNA"/>
</dbReference>
<dbReference type="KEGG" id="nai:NECAME_01788"/>
<organism evidence="1 2">
    <name type="scientific">Necator americanus</name>
    <name type="common">Human hookworm</name>
    <dbReference type="NCBI Taxonomy" id="51031"/>
    <lineage>
        <taxon>Eukaryota</taxon>
        <taxon>Metazoa</taxon>
        <taxon>Ecdysozoa</taxon>
        <taxon>Nematoda</taxon>
        <taxon>Chromadorea</taxon>
        <taxon>Rhabditida</taxon>
        <taxon>Rhabditina</taxon>
        <taxon>Rhabditomorpha</taxon>
        <taxon>Strongyloidea</taxon>
        <taxon>Ancylostomatidae</taxon>
        <taxon>Bunostominae</taxon>
        <taxon>Necator</taxon>
    </lineage>
</organism>
<name>W2TQT2_NECAM</name>
<dbReference type="AlphaFoldDB" id="W2TQT2"/>
<gene>
    <name evidence="1" type="ORF">NECAME_01788</name>
</gene>
<evidence type="ECO:0000313" key="2">
    <source>
        <dbReference type="Proteomes" id="UP000053676"/>
    </source>
</evidence>
<keyword evidence="2" id="KW-1185">Reference proteome</keyword>
<proteinExistence type="predicted"/>